<evidence type="ECO:0000256" key="5">
    <source>
        <dbReference type="ARBA" id="ARBA00022691"/>
    </source>
</evidence>
<dbReference type="SUPFAM" id="SSF53335">
    <property type="entry name" value="S-adenosyl-L-methionine-dependent methyltransferases"/>
    <property type="match status" value="1"/>
</dbReference>
<dbReference type="FunFam" id="3.40.50.150:FF:000041">
    <property type="entry name" value="Ribosomal RNA small subunit methyltransferase G"/>
    <property type="match status" value="1"/>
</dbReference>
<evidence type="ECO:0000256" key="1">
    <source>
        <dbReference type="ARBA" id="ARBA00022490"/>
    </source>
</evidence>
<dbReference type="HAMAP" id="MF_00074">
    <property type="entry name" value="16SrRNA_methyltr_G"/>
    <property type="match status" value="1"/>
</dbReference>
<name>A0A841SS52_9BACL</name>
<dbReference type="PANTHER" id="PTHR31760:SF0">
    <property type="entry name" value="S-ADENOSYL-L-METHIONINE-DEPENDENT METHYLTRANSFERASES SUPERFAMILY PROTEIN"/>
    <property type="match status" value="1"/>
</dbReference>
<dbReference type="InterPro" id="IPR029063">
    <property type="entry name" value="SAM-dependent_MTases_sf"/>
</dbReference>
<evidence type="ECO:0000256" key="2">
    <source>
        <dbReference type="ARBA" id="ARBA00022552"/>
    </source>
</evidence>
<proteinExistence type="inferred from homology"/>
<dbReference type="EC" id="2.1.1.-" evidence="6"/>
<dbReference type="GO" id="GO:0070043">
    <property type="term" value="F:rRNA (guanine-N7-)-methyltransferase activity"/>
    <property type="evidence" value="ECO:0007669"/>
    <property type="project" value="UniProtKB-UniRule"/>
</dbReference>
<comment type="function">
    <text evidence="6">Specifically methylates the N7 position of guanine in position 535 of 16S rRNA.</text>
</comment>
<feature type="binding site" evidence="6">
    <location>
        <position position="150"/>
    </location>
    <ligand>
        <name>S-adenosyl-L-methionine</name>
        <dbReference type="ChEBI" id="CHEBI:59789"/>
    </ligand>
</feature>
<keyword evidence="4 6" id="KW-0808">Transferase</keyword>
<evidence type="ECO:0000256" key="3">
    <source>
        <dbReference type="ARBA" id="ARBA00022603"/>
    </source>
</evidence>
<dbReference type="PIRSF" id="PIRSF003078">
    <property type="entry name" value="GidB"/>
    <property type="match status" value="1"/>
</dbReference>
<dbReference type="PANTHER" id="PTHR31760">
    <property type="entry name" value="S-ADENOSYL-L-METHIONINE-DEPENDENT METHYLTRANSFERASES SUPERFAMILY PROTEIN"/>
    <property type="match status" value="1"/>
</dbReference>
<gene>
    <name evidence="6 7" type="primary">rsmG</name>
    <name evidence="7" type="ORF">H7B67_07970</name>
</gene>
<comment type="caution">
    <text evidence="6">Lacks conserved residue(s) required for the propagation of feature annotation.</text>
</comment>
<dbReference type="EMBL" id="JACJVQ010000006">
    <property type="protein sequence ID" value="MBB6634042.1"/>
    <property type="molecule type" value="Genomic_DNA"/>
</dbReference>
<comment type="similarity">
    <text evidence="6">Belongs to the methyltransferase superfamily. RNA methyltransferase RsmG family.</text>
</comment>
<protein>
    <recommendedName>
        <fullName evidence="6">Ribosomal RNA small subunit methyltransferase G</fullName>
        <ecNumber evidence="6">2.1.1.-</ecNumber>
    </recommendedName>
    <alternativeName>
        <fullName evidence="6">16S rRNA 7-methylguanosine methyltransferase</fullName>
        <shortName evidence="6">16S rRNA m7G methyltransferase</shortName>
    </alternativeName>
</protein>
<keyword evidence="5 6" id="KW-0949">S-adenosyl-L-methionine</keyword>
<feature type="binding site" evidence="6">
    <location>
        <begin position="131"/>
        <end position="132"/>
    </location>
    <ligand>
        <name>S-adenosyl-L-methionine</name>
        <dbReference type="ChEBI" id="CHEBI:59789"/>
    </ligand>
</feature>
<feature type="binding site" evidence="6">
    <location>
        <position position="80"/>
    </location>
    <ligand>
        <name>S-adenosyl-L-methionine</name>
        <dbReference type="ChEBI" id="CHEBI:59789"/>
    </ligand>
</feature>
<keyword evidence="8" id="KW-1185">Reference proteome</keyword>
<comment type="subcellular location">
    <subcellularLocation>
        <location evidence="6">Cytoplasm</location>
    </subcellularLocation>
</comment>
<evidence type="ECO:0000256" key="6">
    <source>
        <dbReference type="HAMAP-Rule" id="MF_00074"/>
    </source>
</evidence>
<feature type="binding site" evidence="6">
    <location>
        <position position="85"/>
    </location>
    <ligand>
        <name>S-adenosyl-L-methionine</name>
        <dbReference type="ChEBI" id="CHEBI:59789"/>
    </ligand>
</feature>
<dbReference type="RefSeq" id="WP_185119283.1">
    <property type="nucleotide sequence ID" value="NZ_JACJVQ010000006.1"/>
</dbReference>
<keyword evidence="1 6" id="KW-0963">Cytoplasm</keyword>
<dbReference type="CDD" id="cd02440">
    <property type="entry name" value="AdoMet_MTases"/>
    <property type="match status" value="1"/>
</dbReference>
<sequence length="249" mass="27627">MTDPQMWLQIQAHELGLELTDDQLAQFERYYELLVEWNEKMNLTGITERAAVYEKHFYDSLTVASAADLNDEVLTLADIGSGAGFPSIPLKIAYPSLKVTIVDSLAKRIRFLDEVVSQLGLKDVTCVHGRAEDIARLPDHRDQYDVVTARAVARLAGLNELCLPFAKPGGMFVSMKGSDIQEELDESRYSLDKLGAKLMEVKRLELPIEKSERHLVIIAKTSATAKAYPRKAGVPLKTPLLASSSGVRI</sequence>
<evidence type="ECO:0000313" key="8">
    <source>
        <dbReference type="Proteomes" id="UP000535838"/>
    </source>
</evidence>
<evidence type="ECO:0000256" key="4">
    <source>
        <dbReference type="ARBA" id="ARBA00022679"/>
    </source>
</evidence>
<dbReference type="GO" id="GO:0005829">
    <property type="term" value="C:cytosol"/>
    <property type="evidence" value="ECO:0007669"/>
    <property type="project" value="TreeGrafter"/>
</dbReference>
<comment type="caution">
    <text evidence="7">The sequence shown here is derived from an EMBL/GenBank/DDBJ whole genome shotgun (WGS) entry which is preliminary data.</text>
</comment>
<dbReference type="AlphaFoldDB" id="A0A841SS52"/>
<dbReference type="NCBIfam" id="TIGR00138">
    <property type="entry name" value="rsmG_gidB"/>
    <property type="match status" value="1"/>
</dbReference>
<dbReference type="Pfam" id="PF02527">
    <property type="entry name" value="GidB"/>
    <property type="match status" value="1"/>
</dbReference>
<evidence type="ECO:0000313" key="7">
    <source>
        <dbReference type="EMBL" id="MBB6634042.1"/>
    </source>
</evidence>
<reference evidence="7 8" key="1">
    <citation type="submission" date="2020-08" db="EMBL/GenBank/DDBJ databases">
        <title>Cohnella phylogeny.</title>
        <authorList>
            <person name="Dunlap C."/>
        </authorList>
    </citation>
    <scope>NUCLEOTIDE SEQUENCE [LARGE SCALE GENOMIC DNA]</scope>
    <source>
        <strain evidence="7 8">DSM 25241</strain>
    </source>
</reference>
<dbReference type="Proteomes" id="UP000535838">
    <property type="component" value="Unassembled WGS sequence"/>
</dbReference>
<dbReference type="Gene3D" id="3.40.50.150">
    <property type="entry name" value="Vaccinia Virus protein VP39"/>
    <property type="match status" value="1"/>
</dbReference>
<organism evidence="7 8">
    <name type="scientific">Cohnella thailandensis</name>
    <dbReference type="NCBI Taxonomy" id="557557"/>
    <lineage>
        <taxon>Bacteria</taxon>
        <taxon>Bacillati</taxon>
        <taxon>Bacillota</taxon>
        <taxon>Bacilli</taxon>
        <taxon>Bacillales</taxon>
        <taxon>Paenibacillaceae</taxon>
        <taxon>Cohnella</taxon>
    </lineage>
</organism>
<keyword evidence="2 6" id="KW-0698">rRNA processing</keyword>
<dbReference type="InterPro" id="IPR003682">
    <property type="entry name" value="rRNA_ssu_MeTfrase_G"/>
</dbReference>
<keyword evidence="3 6" id="KW-0489">Methyltransferase</keyword>
<accession>A0A841SS52</accession>